<keyword evidence="3" id="KW-1185">Reference proteome</keyword>
<proteinExistence type="predicted"/>
<evidence type="ECO:0000313" key="2">
    <source>
        <dbReference type="EMBL" id="KAJ8789590.1"/>
    </source>
</evidence>
<organism evidence="2 3">
    <name type="scientific">Eschrichtius robustus</name>
    <name type="common">California gray whale</name>
    <name type="synonym">Eschrichtius gibbosus</name>
    <dbReference type="NCBI Taxonomy" id="9764"/>
    <lineage>
        <taxon>Eukaryota</taxon>
        <taxon>Metazoa</taxon>
        <taxon>Chordata</taxon>
        <taxon>Craniata</taxon>
        <taxon>Vertebrata</taxon>
        <taxon>Euteleostomi</taxon>
        <taxon>Mammalia</taxon>
        <taxon>Eutheria</taxon>
        <taxon>Laurasiatheria</taxon>
        <taxon>Artiodactyla</taxon>
        <taxon>Whippomorpha</taxon>
        <taxon>Cetacea</taxon>
        <taxon>Mysticeti</taxon>
        <taxon>Eschrichtiidae</taxon>
        <taxon>Eschrichtius</taxon>
    </lineage>
</organism>
<comment type="caution">
    <text evidence="2">The sequence shown here is derived from an EMBL/GenBank/DDBJ whole genome shotgun (WGS) entry which is preliminary data.</text>
</comment>
<feature type="compositionally biased region" description="Low complexity" evidence="1">
    <location>
        <begin position="59"/>
        <end position="69"/>
    </location>
</feature>
<dbReference type="EMBL" id="JAIQCJ010001425">
    <property type="protein sequence ID" value="KAJ8789590.1"/>
    <property type="molecule type" value="Genomic_DNA"/>
</dbReference>
<dbReference type="AlphaFoldDB" id="A0AB34HFA4"/>
<dbReference type="Proteomes" id="UP001159641">
    <property type="component" value="Unassembled WGS sequence"/>
</dbReference>
<evidence type="ECO:0000256" key="1">
    <source>
        <dbReference type="SAM" id="MobiDB-lite"/>
    </source>
</evidence>
<evidence type="ECO:0000313" key="3">
    <source>
        <dbReference type="Proteomes" id="UP001159641"/>
    </source>
</evidence>
<protein>
    <submittedName>
        <fullName evidence="2">Uncharacterized protein</fullName>
    </submittedName>
</protein>
<dbReference type="Gene3D" id="1.10.167.10">
    <property type="entry name" value="Regulator of G-protein Signalling 4, domain 2"/>
    <property type="match status" value="1"/>
</dbReference>
<dbReference type="InterPro" id="IPR044926">
    <property type="entry name" value="RGS_subdomain_2"/>
</dbReference>
<accession>A0AB34HFA4</accession>
<reference evidence="2 3" key="1">
    <citation type="submission" date="2022-11" db="EMBL/GenBank/DDBJ databases">
        <title>Whole genome sequence of Eschrichtius robustus ER-17-0199.</title>
        <authorList>
            <person name="Bruniche-Olsen A."/>
            <person name="Black A.N."/>
            <person name="Fields C.J."/>
            <person name="Walden K."/>
            <person name="Dewoody J.A."/>
        </authorList>
    </citation>
    <scope>NUCLEOTIDE SEQUENCE [LARGE SCALE GENOMIC DNA]</scope>
    <source>
        <strain evidence="2">ER-17-0199</strain>
        <tissue evidence="2">Blubber</tissue>
    </source>
</reference>
<feature type="region of interest" description="Disordered" evidence="1">
    <location>
        <begin position="53"/>
        <end position="81"/>
    </location>
</feature>
<sequence length="235" mass="24568">MGGTAAAGGGGGQARASLQEEHTGSMPAGEGARPCLPARKPCTGSLGWDTGSGALDNTSISSPSFSPISAGGGGKRKGKSKKWKEILKFPHISQCEDLRRTIVDFGSPDESVGSKKMVRVSPSLQIQQDCGSVALALFCWDAGRQEAPCCLQQVPWHCQARIRVWKGVWAPGTGLTPPKGLHDLVPFRPARLARKLLVSSPDAINLKCASDGQSQRGLVSTSAPLASPNSLQSQA</sequence>
<name>A0AB34HFA4_ESCRO</name>
<gene>
    <name evidence="2" type="ORF">J1605_022117</name>
</gene>
<feature type="compositionally biased region" description="Gly residues" evidence="1">
    <location>
        <begin position="1"/>
        <end position="13"/>
    </location>
</feature>
<feature type="region of interest" description="Disordered" evidence="1">
    <location>
        <begin position="1"/>
        <end position="40"/>
    </location>
</feature>